<gene>
    <name evidence="2" type="ORF">WDJ61_17325</name>
</gene>
<feature type="region of interest" description="Disordered" evidence="1">
    <location>
        <begin position="52"/>
        <end position="76"/>
    </location>
</feature>
<evidence type="ECO:0000313" key="2">
    <source>
        <dbReference type="EMBL" id="WXB92962.1"/>
    </source>
</evidence>
<proteinExistence type="predicted"/>
<dbReference type="Proteomes" id="UP001387364">
    <property type="component" value="Chromosome"/>
</dbReference>
<evidence type="ECO:0000313" key="3">
    <source>
        <dbReference type="Proteomes" id="UP001387364"/>
    </source>
</evidence>
<protein>
    <recommendedName>
        <fullName evidence="4">Sporulation protein</fullName>
    </recommendedName>
</protein>
<name>A0ABZ2N6P7_9BACI</name>
<dbReference type="RefSeq" id="WP_338752016.1">
    <property type="nucleotide sequence ID" value="NZ_CP147404.1"/>
</dbReference>
<reference evidence="2 3" key="1">
    <citation type="submission" date="2024-02" db="EMBL/GenBank/DDBJ databases">
        <title>Seven novel Bacillus-like species.</title>
        <authorList>
            <person name="Liu G."/>
        </authorList>
    </citation>
    <scope>NUCLEOTIDE SEQUENCE [LARGE SCALE GENOMIC DNA]</scope>
    <source>
        <strain evidence="2 3">FJAT-52991</strain>
    </source>
</reference>
<evidence type="ECO:0008006" key="4">
    <source>
        <dbReference type="Google" id="ProtNLM"/>
    </source>
</evidence>
<dbReference type="PROSITE" id="PS51257">
    <property type="entry name" value="PROKAR_LIPOPROTEIN"/>
    <property type="match status" value="1"/>
</dbReference>
<dbReference type="EMBL" id="CP147404">
    <property type="protein sequence ID" value="WXB92962.1"/>
    <property type="molecule type" value="Genomic_DNA"/>
</dbReference>
<evidence type="ECO:0000256" key="1">
    <source>
        <dbReference type="SAM" id="MobiDB-lite"/>
    </source>
</evidence>
<accession>A0ABZ2N6P7</accession>
<keyword evidence="3" id="KW-1185">Reference proteome</keyword>
<feature type="compositionally biased region" description="Polar residues" evidence="1">
    <location>
        <begin position="54"/>
        <end position="73"/>
    </location>
</feature>
<sequence length="140" mass="15960">MRFFLMAILLTFALGACGDKEASQESWDENQHGNDFAPDNLTQTRADEAKQDVPINTNQNPNFLDLSSDQPTRGTDIDHARDVIRRFTPYEPGSVWINGNNMQVTVHEKQGRHYTDAEAREAYEKLVAALSRYKIDMNIK</sequence>
<organism evidence="2 3">
    <name type="scientific">Bacillus kandeliae</name>
    <dbReference type="NCBI Taxonomy" id="3129297"/>
    <lineage>
        <taxon>Bacteria</taxon>
        <taxon>Bacillati</taxon>
        <taxon>Bacillota</taxon>
        <taxon>Bacilli</taxon>
        <taxon>Bacillales</taxon>
        <taxon>Bacillaceae</taxon>
        <taxon>Bacillus</taxon>
    </lineage>
</organism>